<protein>
    <recommendedName>
        <fullName evidence="1">DDH domain-containing protein</fullName>
    </recommendedName>
</protein>
<evidence type="ECO:0000313" key="2">
    <source>
        <dbReference type="EMBL" id="OQX90330.1"/>
    </source>
</evidence>
<gene>
    <name evidence="2" type="ORF">B6D57_03735</name>
</gene>
<comment type="caution">
    <text evidence="2">The sequence shown here is derived from an EMBL/GenBank/DDBJ whole genome shotgun (WGS) entry which is preliminary data.</text>
</comment>
<dbReference type="AlphaFoldDB" id="A0A1W9S210"/>
<accession>A0A1W9S210</accession>
<proteinExistence type="predicted"/>
<dbReference type="EMBL" id="NATQ01000069">
    <property type="protein sequence ID" value="OQX90330.1"/>
    <property type="molecule type" value="Genomic_DNA"/>
</dbReference>
<dbReference type="PANTHER" id="PTHR47618">
    <property type="entry name" value="BIFUNCTIONAL OLIGORIBONUCLEASE AND PAP PHOSPHATASE NRNA"/>
    <property type="match status" value="1"/>
</dbReference>
<reference evidence="3" key="1">
    <citation type="submission" date="2017-03" db="EMBL/GenBank/DDBJ databases">
        <title>Novel pathways for hydrocarbon cycling and metabolic interdependencies in hydrothermal sediment communities.</title>
        <authorList>
            <person name="Dombrowski N."/>
            <person name="Seitz K."/>
            <person name="Teske A."/>
            <person name="Baker B."/>
        </authorList>
    </citation>
    <scope>NUCLEOTIDE SEQUENCE [LARGE SCALE GENOMIC DNA]</scope>
</reference>
<dbReference type="Proteomes" id="UP000192611">
    <property type="component" value="Unassembled WGS sequence"/>
</dbReference>
<evidence type="ECO:0000259" key="1">
    <source>
        <dbReference type="Pfam" id="PF01368"/>
    </source>
</evidence>
<feature type="domain" description="DDH" evidence="1">
    <location>
        <begin position="26"/>
        <end position="164"/>
    </location>
</feature>
<dbReference type="InterPro" id="IPR001667">
    <property type="entry name" value="DDH_dom"/>
</dbReference>
<dbReference type="SUPFAM" id="SSF64182">
    <property type="entry name" value="DHH phosphoesterases"/>
    <property type="match status" value="1"/>
</dbReference>
<feature type="non-terminal residue" evidence="2">
    <location>
        <position position="237"/>
    </location>
</feature>
<dbReference type="Gene3D" id="3.90.1640.10">
    <property type="entry name" value="inorganic pyrophosphatase (n-terminal core)"/>
    <property type="match status" value="1"/>
</dbReference>
<name>A0A1W9S210_9BACT</name>
<evidence type="ECO:0000313" key="3">
    <source>
        <dbReference type="Proteomes" id="UP000192611"/>
    </source>
</evidence>
<organism evidence="2 3">
    <name type="scientific">Candidatus Coatesbacteria bacterium 4484_99</name>
    <dbReference type="NCBI Taxonomy" id="1970774"/>
    <lineage>
        <taxon>Bacteria</taxon>
        <taxon>Candidatus Coatesiibacteriota</taxon>
    </lineage>
</organism>
<dbReference type="InterPro" id="IPR051319">
    <property type="entry name" value="Oligoribo/pAp-PDE_c-di-AMP_PDE"/>
</dbReference>
<dbReference type="Pfam" id="PF01368">
    <property type="entry name" value="DHH"/>
    <property type="match status" value="1"/>
</dbReference>
<sequence>MDGVSNIRYRETVKEIAERLLNSSGVIVSSHIEPDGDSIGCMVAMWRALRAKGINSYLIWEGEIPNRLKFVIENCEITKEEPRDYDTAIVLDSGDLNRLQPAFRNMLKNCRVVINIDHHKSNSMFGDINLVDVESSSAAEMALDLIEELGVELSFDIALPLYVGLITDTGNFSYANTNRRSHLTAIRLISVGVDPYIIHKVLNENKDIKFILLLGDALKSIKLKMGGKIAVIRITSK</sequence>
<dbReference type="InterPro" id="IPR038763">
    <property type="entry name" value="DHH_sf"/>
</dbReference>
<dbReference type="PANTHER" id="PTHR47618:SF1">
    <property type="entry name" value="BIFUNCTIONAL OLIGORIBONUCLEASE AND PAP PHOSPHATASE NRNA"/>
    <property type="match status" value="1"/>
</dbReference>